<dbReference type="Proteomes" id="UP000077266">
    <property type="component" value="Unassembled WGS sequence"/>
</dbReference>
<feature type="compositionally biased region" description="Low complexity" evidence="1">
    <location>
        <begin position="322"/>
        <end position="331"/>
    </location>
</feature>
<proteinExistence type="predicted"/>
<feature type="compositionally biased region" description="Pro residues" evidence="1">
    <location>
        <begin position="197"/>
        <end position="208"/>
    </location>
</feature>
<dbReference type="STRING" id="1314781.A0A165G211"/>
<feature type="compositionally biased region" description="Acidic residues" evidence="1">
    <location>
        <begin position="126"/>
        <end position="137"/>
    </location>
</feature>
<feature type="domain" description="Velvet" evidence="2">
    <location>
        <begin position="1"/>
        <end position="106"/>
    </location>
</feature>
<name>A0A165G211_EXIGL</name>
<dbReference type="Gene3D" id="2.60.40.3960">
    <property type="entry name" value="Velvet domain"/>
    <property type="match status" value="1"/>
</dbReference>
<dbReference type="EMBL" id="KV426061">
    <property type="protein sequence ID" value="KZV89866.1"/>
    <property type="molecule type" value="Genomic_DNA"/>
</dbReference>
<feature type="compositionally biased region" description="Polar residues" evidence="1">
    <location>
        <begin position="300"/>
        <end position="312"/>
    </location>
</feature>
<dbReference type="InParanoid" id="A0A165G211"/>
<dbReference type="PROSITE" id="PS51821">
    <property type="entry name" value="VELVET"/>
    <property type="match status" value="1"/>
</dbReference>
<feature type="region of interest" description="Disordered" evidence="1">
    <location>
        <begin position="105"/>
        <end position="378"/>
    </location>
</feature>
<feature type="compositionally biased region" description="Basic and acidic residues" evidence="1">
    <location>
        <begin position="138"/>
        <end position="147"/>
    </location>
</feature>
<feature type="compositionally biased region" description="Polar residues" evidence="1">
    <location>
        <begin position="170"/>
        <end position="182"/>
    </location>
</feature>
<dbReference type="InterPro" id="IPR037525">
    <property type="entry name" value="Velvet_dom"/>
</dbReference>
<dbReference type="AlphaFoldDB" id="A0A165G211"/>
<evidence type="ECO:0000259" key="2">
    <source>
        <dbReference type="PROSITE" id="PS51821"/>
    </source>
</evidence>
<evidence type="ECO:0000313" key="4">
    <source>
        <dbReference type="Proteomes" id="UP000077266"/>
    </source>
</evidence>
<dbReference type="Pfam" id="PF11754">
    <property type="entry name" value="Velvet"/>
    <property type="match status" value="1"/>
</dbReference>
<feature type="compositionally biased region" description="Basic residues" evidence="1">
    <location>
        <begin position="105"/>
        <end position="118"/>
    </location>
</feature>
<feature type="compositionally biased region" description="Low complexity" evidence="1">
    <location>
        <begin position="233"/>
        <end position="280"/>
    </location>
</feature>
<evidence type="ECO:0000313" key="3">
    <source>
        <dbReference type="EMBL" id="KZV89866.1"/>
    </source>
</evidence>
<accession>A0A165G211</accession>
<protein>
    <recommendedName>
        <fullName evidence="2">Velvet domain-containing protein</fullName>
    </recommendedName>
</protein>
<organism evidence="3 4">
    <name type="scientific">Exidia glandulosa HHB12029</name>
    <dbReference type="NCBI Taxonomy" id="1314781"/>
    <lineage>
        <taxon>Eukaryota</taxon>
        <taxon>Fungi</taxon>
        <taxon>Dikarya</taxon>
        <taxon>Basidiomycota</taxon>
        <taxon>Agaricomycotina</taxon>
        <taxon>Agaricomycetes</taxon>
        <taxon>Auriculariales</taxon>
        <taxon>Exidiaceae</taxon>
        <taxon>Exidia</taxon>
    </lineage>
</organism>
<reference evidence="3 4" key="1">
    <citation type="journal article" date="2016" name="Mol. Biol. Evol.">
        <title>Comparative Genomics of Early-Diverging Mushroom-Forming Fungi Provides Insights into the Origins of Lignocellulose Decay Capabilities.</title>
        <authorList>
            <person name="Nagy L.G."/>
            <person name="Riley R."/>
            <person name="Tritt A."/>
            <person name="Adam C."/>
            <person name="Daum C."/>
            <person name="Floudas D."/>
            <person name="Sun H."/>
            <person name="Yadav J.S."/>
            <person name="Pangilinan J."/>
            <person name="Larsson K.H."/>
            <person name="Matsuura K."/>
            <person name="Barry K."/>
            <person name="Labutti K."/>
            <person name="Kuo R."/>
            <person name="Ohm R.A."/>
            <person name="Bhattacharya S.S."/>
            <person name="Shirouzu T."/>
            <person name="Yoshinaga Y."/>
            <person name="Martin F.M."/>
            <person name="Grigoriev I.V."/>
            <person name="Hibbett D.S."/>
        </authorList>
    </citation>
    <scope>NUCLEOTIDE SEQUENCE [LARGE SCALE GENOMIC DNA]</scope>
    <source>
        <strain evidence="3 4">HHB12029</strain>
    </source>
</reference>
<dbReference type="InterPro" id="IPR038491">
    <property type="entry name" value="Velvet_dom_sf"/>
</dbReference>
<keyword evidence="4" id="KW-1185">Reference proteome</keyword>
<evidence type="ECO:0000256" key="1">
    <source>
        <dbReference type="SAM" id="MobiDB-lite"/>
    </source>
</evidence>
<sequence>MRKDEVLDGSRDKQCEIKQAFREDEGVQAAYFVFDDLKVKERGHFVLRYTVMWFDPSAQYMGPWRTLGYTFGGVFAVFPSKKCPPVPHSTDLFLHLYRLGVVKHPKSSATTRSKKRKREASPGPEPEAEPSSDESGDEKEARERRPLSGEALLPSTSASGSGSGQALRSEQASGSGSASKRNASPPEPPRLASHPNHPVPAPRLPPMPAHLRLPWAPASAPLTFALQHPPRSPASASSSASNASPPPGSAYASSPTARYGPSPASPALSSASFGAPSPSARYEGPSSSPRAPVRMPALSTHGTEPPRSTSSAPLRATLNRDAPLTAAFASPSPTPVPPPAVSVHTARPSPTSTLASVPAPSSYPPTRRRLPFDPVYDA</sequence>
<feature type="compositionally biased region" description="Low complexity" evidence="1">
    <location>
        <begin position="151"/>
        <end position="169"/>
    </location>
</feature>
<dbReference type="OrthoDB" id="5599552at2759"/>
<gene>
    <name evidence="3" type="ORF">EXIGLDRAFT_136161</name>
</gene>